<dbReference type="AlphaFoldDB" id="A0A9K3LQQ5"/>
<dbReference type="Proteomes" id="UP000693970">
    <property type="component" value="Unassembled WGS sequence"/>
</dbReference>
<dbReference type="InterPro" id="IPR039764">
    <property type="entry name" value="HABP4/SERBP1-like"/>
</dbReference>
<feature type="compositionally biased region" description="Basic and acidic residues" evidence="1">
    <location>
        <begin position="26"/>
        <end position="57"/>
    </location>
</feature>
<feature type="region of interest" description="Disordered" evidence="1">
    <location>
        <begin position="1"/>
        <end position="285"/>
    </location>
</feature>
<name>A0A9K3LQQ5_9STRA</name>
<sequence length="285" mass="31035">MSSNFFAALDDSGDESPTKAVKNTAVKKDVKKTDATKPVEASKVDPRRRPNQHDRNTKHGRGGRAPPRDGKRQYDRRSGTGRGKEIKKDGGGARNWGSDKNEAKKMEGTINEDEVVAEEEPKTEDAPAIEEEPEPEPVEDHTMTLAEYMASKEKKEENTGREVENEFKGFSVASKKEEEDFLVMGGGKQKKVKKKKEEQKKAVDVGFRVANPNSGRGEGRGEGRGDGRGRGRGGRDGRGRGGRDGRGRGARDGRDGRGRGGRGPKSGGFKSDGLNVQDENAFPSL</sequence>
<dbReference type="GO" id="GO:0003723">
    <property type="term" value="F:RNA binding"/>
    <property type="evidence" value="ECO:0007669"/>
    <property type="project" value="InterPro"/>
</dbReference>
<feature type="compositionally biased region" description="Basic and acidic residues" evidence="1">
    <location>
        <begin position="66"/>
        <end position="107"/>
    </location>
</feature>
<proteinExistence type="predicted"/>
<evidence type="ECO:0000313" key="4">
    <source>
        <dbReference type="Proteomes" id="UP000693970"/>
    </source>
</evidence>
<feature type="compositionally biased region" description="Basic and acidic residues" evidence="1">
    <location>
        <begin position="217"/>
        <end position="258"/>
    </location>
</feature>
<protein>
    <submittedName>
        <fullName evidence="3">Hyaluronan / mRNA binding family protein</fullName>
    </submittedName>
</protein>
<feature type="compositionally biased region" description="Basic and acidic residues" evidence="1">
    <location>
        <begin position="150"/>
        <end position="167"/>
    </location>
</feature>
<dbReference type="GO" id="GO:0005737">
    <property type="term" value="C:cytoplasm"/>
    <property type="evidence" value="ECO:0007669"/>
    <property type="project" value="TreeGrafter"/>
</dbReference>
<accession>A0A9K3LQQ5</accession>
<dbReference type="PANTHER" id="PTHR12299">
    <property type="entry name" value="HYALURONIC ACID-BINDING PROTEIN 4"/>
    <property type="match status" value="1"/>
</dbReference>
<keyword evidence="4" id="KW-1185">Reference proteome</keyword>
<reference evidence="3" key="2">
    <citation type="submission" date="2021-04" db="EMBL/GenBank/DDBJ databases">
        <authorList>
            <person name="Podell S."/>
        </authorList>
    </citation>
    <scope>NUCLEOTIDE SEQUENCE</scope>
    <source>
        <strain evidence="3">Hildebrandi</strain>
    </source>
</reference>
<feature type="domain" description="Hyaluronan/mRNA-binding protein" evidence="2">
    <location>
        <begin position="70"/>
        <end position="202"/>
    </location>
</feature>
<dbReference type="GO" id="GO:0005634">
    <property type="term" value="C:nucleus"/>
    <property type="evidence" value="ECO:0007669"/>
    <property type="project" value="TreeGrafter"/>
</dbReference>
<dbReference type="InterPro" id="IPR006861">
    <property type="entry name" value="HABP4_PAIRBP1-bd"/>
</dbReference>
<comment type="caution">
    <text evidence="3">The sequence shown here is derived from an EMBL/GenBank/DDBJ whole genome shotgun (WGS) entry which is preliminary data.</text>
</comment>
<reference evidence="3" key="1">
    <citation type="journal article" date="2021" name="Sci. Rep.">
        <title>Diploid genomic architecture of Nitzschia inconspicua, an elite biomass production diatom.</title>
        <authorList>
            <person name="Oliver A."/>
            <person name="Podell S."/>
            <person name="Pinowska A."/>
            <person name="Traller J.C."/>
            <person name="Smith S.R."/>
            <person name="McClure R."/>
            <person name="Beliaev A."/>
            <person name="Bohutskyi P."/>
            <person name="Hill E.A."/>
            <person name="Rabines A."/>
            <person name="Zheng H."/>
            <person name="Allen L.Z."/>
            <person name="Kuo A."/>
            <person name="Grigoriev I.V."/>
            <person name="Allen A.E."/>
            <person name="Hazlebeck D."/>
            <person name="Allen E.E."/>
        </authorList>
    </citation>
    <scope>NUCLEOTIDE SEQUENCE</scope>
    <source>
        <strain evidence="3">Hildebrandi</strain>
    </source>
</reference>
<dbReference type="SMART" id="SM01233">
    <property type="entry name" value="HABP4_PAI-RBP1"/>
    <property type="match status" value="1"/>
</dbReference>
<dbReference type="EMBL" id="JAGRRH010000007">
    <property type="protein sequence ID" value="KAG7366830.1"/>
    <property type="molecule type" value="Genomic_DNA"/>
</dbReference>
<evidence type="ECO:0000313" key="3">
    <source>
        <dbReference type="EMBL" id="KAG7366830.1"/>
    </source>
</evidence>
<gene>
    <name evidence="3" type="ORF">IV203_029500</name>
</gene>
<dbReference type="PANTHER" id="PTHR12299:SF17">
    <property type="entry name" value="AT19571P-RELATED"/>
    <property type="match status" value="1"/>
</dbReference>
<dbReference type="Pfam" id="PF04774">
    <property type="entry name" value="HABP4_PAI-RBP1"/>
    <property type="match status" value="1"/>
</dbReference>
<dbReference type="OrthoDB" id="784393at2759"/>
<evidence type="ECO:0000259" key="2">
    <source>
        <dbReference type="SMART" id="SM01233"/>
    </source>
</evidence>
<organism evidence="3 4">
    <name type="scientific">Nitzschia inconspicua</name>
    <dbReference type="NCBI Taxonomy" id="303405"/>
    <lineage>
        <taxon>Eukaryota</taxon>
        <taxon>Sar</taxon>
        <taxon>Stramenopiles</taxon>
        <taxon>Ochrophyta</taxon>
        <taxon>Bacillariophyta</taxon>
        <taxon>Bacillariophyceae</taxon>
        <taxon>Bacillariophycidae</taxon>
        <taxon>Bacillariales</taxon>
        <taxon>Bacillariaceae</taxon>
        <taxon>Nitzschia</taxon>
    </lineage>
</organism>
<feature type="compositionally biased region" description="Acidic residues" evidence="1">
    <location>
        <begin position="126"/>
        <end position="137"/>
    </location>
</feature>
<evidence type="ECO:0000256" key="1">
    <source>
        <dbReference type="SAM" id="MobiDB-lite"/>
    </source>
</evidence>